<evidence type="ECO:0000259" key="7">
    <source>
        <dbReference type="Pfam" id="PF20684"/>
    </source>
</evidence>
<evidence type="ECO:0000256" key="4">
    <source>
        <dbReference type="ARBA" id="ARBA00023136"/>
    </source>
</evidence>
<keyword evidence="9" id="KW-1185">Reference proteome</keyword>
<dbReference type="AlphaFoldDB" id="A0A0B2WN26"/>
<dbReference type="HOGENOM" id="CLU_019101_0_0_1"/>
<comment type="caution">
    <text evidence="8">The sequence shown here is derived from an EMBL/GenBank/DDBJ whole genome shotgun (WGS) entry which is preliminary data.</text>
</comment>
<dbReference type="GeneID" id="63742186"/>
<gene>
    <name evidence="8" type="ORF">MAM_07731</name>
</gene>
<evidence type="ECO:0000256" key="6">
    <source>
        <dbReference type="SAM" id="Phobius"/>
    </source>
</evidence>
<evidence type="ECO:0000256" key="5">
    <source>
        <dbReference type="ARBA" id="ARBA00038359"/>
    </source>
</evidence>
<keyword evidence="4 6" id="KW-0472">Membrane</keyword>
<feature type="domain" description="Rhodopsin" evidence="7">
    <location>
        <begin position="24"/>
        <end position="207"/>
    </location>
</feature>
<name>A0A0B2WN26_METAS</name>
<feature type="transmembrane region" description="Helical" evidence="6">
    <location>
        <begin position="175"/>
        <end position="201"/>
    </location>
</feature>
<dbReference type="GO" id="GO:0016020">
    <property type="term" value="C:membrane"/>
    <property type="evidence" value="ECO:0007669"/>
    <property type="project" value="UniProtKB-SubCell"/>
</dbReference>
<reference evidence="8 9" key="1">
    <citation type="journal article" date="2014" name="Proc. Natl. Acad. Sci. U.S.A.">
        <title>Trajectory and genomic determinants of fungal-pathogen speciation and host adaptation.</title>
        <authorList>
            <person name="Hu X."/>
            <person name="Xiao G."/>
            <person name="Zheng P."/>
            <person name="Shang Y."/>
            <person name="Su Y."/>
            <person name="Zhang X."/>
            <person name="Liu X."/>
            <person name="Zhan S."/>
            <person name="St Leger R.J."/>
            <person name="Wang C."/>
        </authorList>
    </citation>
    <scope>NUCLEOTIDE SEQUENCE [LARGE SCALE GENOMIC DNA]</scope>
    <source>
        <strain evidence="8 9">ARSEF 1941</strain>
    </source>
</reference>
<proteinExistence type="inferred from homology"/>
<evidence type="ECO:0000313" key="9">
    <source>
        <dbReference type="Proteomes" id="UP000030816"/>
    </source>
</evidence>
<comment type="subcellular location">
    <subcellularLocation>
        <location evidence="1">Membrane</location>
        <topology evidence="1">Multi-pass membrane protein</topology>
    </subcellularLocation>
</comment>
<comment type="similarity">
    <text evidence="5">Belongs to the SAT4 family.</text>
</comment>
<dbReference type="PANTHER" id="PTHR33048">
    <property type="entry name" value="PTH11-LIKE INTEGRAL MEMBRANE PROTEIN (AFU_ORTHOLOGUE AFUA_5G11245)"/>
    <property type="match status" value="1"/>
</dbReference>
<organism evidence="8 9">
    <name type="scientific">Metarhizium album (strain ARSEF 1941)</name>
    <dbReference type="NCBI Taxonomy" id="1081103"/>
    <lineage>
        <taxon>Eukaryota</taxon>
        <taxon>Fungi</taxon>
        <taxon>Dikarya</taxon>
        <taxon>Ascomycota</taxon>
        <taxon>Pezizomycotina</taxon>
        <taxon>Sordariomycetes</taxon>
        <taxon>Hypocreomycetidae</taxon>
        <taxon>Hypocreales</taxon>
        <taxon>Clavicipitaceae</taxon>
        <taxon>Metarhizium</taxon>
    </lineage>
</organism>
<evidence type="ECO:0000256" key="1">
    <source>
        <dbReference type="ARBA" id="ARBA00004141"/>
    </source>
</evidence>
<feature type="transmembrane region" description="Helical" evidence="6">
    <location>
        <begin position="233"/>
        <end position="251"/>
    </location>
</feature>
<keyword evidence="3 6" id="KW-1133">Transmembrane helix</keyword>
<evidence type="ECO:0000256" key="2">
    <source>
        <dbReference type="ARBA" id="ARBA00022692"/>
    </source>
</evidence>
<feature type="transmembrane region" description="Helical" evidence="6">
    <location>
        <begin position="93"/>
        <end position="114"/>
    </location>
</feature>
<feature type="transmembrane region" description="Helical" evidence="6">
    <location>
        <begin position="126"/>
        <end position="147"/>
    </location>
</feature>
<dbReference type="Proteomes" id="UP000030816">
    <property type="component" value="Unassembled WGS sequence"/>
</dbReference>
<dbReference type="InterPro" id="IPR052337">
    <property type="entry name" value="SAT4-like"/>
</dbReference>
<dbReference type="Pfam" id="PF20684">
    <property type="entry name" value="Fung_rhodopsin"/>
    <property type="match status" value="1"/>
</dbReference>
<dbReference type="STRING" id="1081103.A0A0B2WN26"/>
<sequence length="382" mass="42022">MAATPFRVEAWIEYAIGIVILLGRIAHRVHVVGRNWHGDDFFAVAAVLLLTGETAMLELIGQWGSIVGLTDDLALSLTGAQKQRIVMGAKADIAGWCLYITLIWCLKACMLFFYRRLTLETRQKRLVTVAAVACVCSYVATVGVVLLRCLPFRRNWQVYPIPGAGPDNCASPNQIFLTLVVTNVFTDLLLLFIPLPLLWIVRLPWSKYDYDGAGLLAGEDTTQGAGLMTTRKLVYGLWLTTGIFVIVASLLRCVLSLQNASKVDVSTIWAIRETFVGIISVNAPILGPWIIRKGTVIVHSVSSRDRSGSDLGPKALSVVTIGRAHRPHCHGGKYGPTDWTAMSASEEYMVGDEVRRHGGTAAPWSWSVAAPEQVWKRDHVRV</sequence>
<dbReference type="RefSeq" id="XP_040675481.1">
    <property type="nucleotide sequence ID" value="XM_040826529.1"/>
</dbReference>
<dbReference type="EMBL" id="AZHE01000035">
    <property type="protein sequence ID" value="KHN94415.1"/>
    <property type="molecule type" value="Genomic_DNA"/>
</dbReference>
<protein>
    <recommendedName>
        <fullName evidence="7">Rhodopsin domain-containing protein</fullName>
    </recommendedName>
</protein>
<evidence type="ECO:0000256" key="3">
    <source>
        <dbReference type="ARBA" id="ARBA00022989"/>
    </source>
</evidence>
<keyword evidence="2 6" id="KW-0812">Transmembrane</keyword>
<dbReference type="PANTHER" id="PTHR33048:SF2">
    <property type="entry name" value="SRPK"/>
    <property type="match status" value="1"/>
</dbReference>
<evidence type="ECO:0000313" key="8">
    <source>
        <dbReference type="EMBL" id="KHN94415.1"/>
    </source>
</evidence>
<dbReference type="OrthoDB" id="4329349at2759"/>
<dbReference type="InterPro" id="IPR049326">
    <property type="entry name" value="Rhodopsin_dom_fungi"/>
</dbReference>
<accession>A0A0B2WN26</accession>
<feature type="transmembrane region" description="Helical" evidence="6">
    <location>
        <begin position="12"/>
        <end position="29"/>
    </location>
</feature>